<feature type="region of interest" description="Disordered" evidence="1">
    <location>
        <begin position="762"/>
        <end position="839"/>
    </location>
</feature>
<dbReference type="RefSeq" id="XP_007413880.1">
    <property type="nucleotide sequence ID" value="XM_007413818.1"/>
</dbReference>
<feature type="chain" id="PRO_5003321851" description="Secreted protein" evidence="2">
    <location>
        <begin position="25"/>
        <end position="893"/>
    </location>
</feature>
<dbReference type="Proteomes" id="UP000001072">
    <property type="component" value="Unassembled WGS sequence"/>
</dbReference>
<dbReference type="OrthoDB" id="10645377at2759"/>
<evidence type="ECO:0000256" key="1">
    <source>
        <dbReference type="SAM" id="MobiDB-lite"/>
    </source>
</evidence>
<evidence type="ECO:0000313" key="4">
    <source>
        <dbReference type="Proteomes" id="UP000001072"/>
    </source>
</evidence>
<evidence type="ECO:0000256" key="2">
    <source>
        <dbReference type="SAM" id="SignalP"/>
    </source>
</evidence>
<feature type="compositionally biased region" description="Polar residues" evidence="1">
    <location>
        <begin position="786"/>
        <end position="795"/>
    </location>
</feature>
<feature type="region of interest" description="Disordered" evidence="1">
    <location>
        <begin position="683"/>
        <end position="707"/>
    </location>
</feature>
<keyword evidence="2" id="KW-0732">Signal</keyword>
<reference evidence="4" key="1">
    <citation type="journal article" date="2011" name="Proc. Natl. Acad. Sci. U.S.A.">
        <title>Obligate biotrophy features unraveled by the genomic analysis of rust fungi.</title>
        <authorList>
            <person name="Duplessis S."/>
            <person name="Cuomo C.A."/>
            <person name="Lin Y.-C."/>
            <person name="Aerts A."/>
            <person name="Tisserant E."/>
            <person name="Veneault-Fourrey C."/>
            <person name="Joly D.L."/>
            <person name="Hacquard S."/>
            <person name="Amselem J."/>
            <person name="Cantarel B.L."/>
            <person name="Chiu R."/>
            <person name="Coutinho P.M."/>
            <person name="Feau N."/>
            <person name="Field M."/>
            <person name="Frey P."/>
            <person name="Gelhaye E."/>
            <person name="Goldberg J."/>
            <person name="Grabherr M.G."/>
            <person name="Kodira C.D."/>
            <person name="Kohler A."/>
            <person name="Kuees U."/>
            <person name="Lindquist E.A."/>
            <person name="Lucas S.M."/>
            <person name="Mago R."/>
            <person name="Mauceli E."/>
            <person name="Morin E."/>
            <person name="Murat C."/>
            <person name="Pangilinan J.L."/>
            <person name="Park R."/>
            <person name="Pearson M."/>
            <person name="Quesneville H."/>
            <person name="Rouhier N."/>
            <person name="Sakthikumar S."/>
            <person name="Salamov A.A."/>
            <person name="Schmutz J."/>
            <person name="Selles B."/>
            <person name="Shapiro H."/>
            <person name="Tanguay P."/>
            <person name="Tuskan G.A."/>
            <person name="Henrissat B."/>
            <person name="Van de Peer Y."/>
            <person name="Rouze P."/>
            <person name="Ellis J.G."/>
            <person name="Dodds P.N."/>
            <person name="Schein J.E."/>
            <person name="Zhong S."/>
            <person name="Hamelin R.C."/>
            <person name="Grigoriev I.V."/>
            <person name="Szabo L.J."/>
            <person name="Martin F."/>
        </authorList>
    </citation>
    <scope>NUCLEOTIDE SEQUENCE [LARGE SCALE GENOMIC DNA]</scope>
    <source>
        <strain evidence="4">98AG31 / pathotype 3-4-7</strain>
    </source>
</reference>
<dbReference type="EMBL" id="GL883128">
    <property type="protein sequence ID" value="EGG02767.1"/>
    <property type="molecule type" value="Genomic_DNA"/>
</dbReference>
<feature type="compositionally biased region" description="Polar residues" evidence="1">
    <location>
        <begin position="469"/>
        <end position="480"/>
    </location>
</feature>
<feature type="region of interest" description="Disordered" evidence="1">
    <location>
        <begin position="418"/>
        <end position="507"/>
    </location>
</feature>
<feature type="compositionally biased region" description="Basic and acidic residues" evidence="1">
    <location>
        <begin position="425"/>
        <end position="453"/>
    </location>
</feature>
<feature type="compositionally biased region" description="Basic and acidic residues" evidence="1">
    <location>
        <begin position="602"/>
        <end position="629"/>
    </location>
</feature>
<feature type="region of interest" description="Disordered" evidence="1">
    <location>
        <begin position="602"/>
        <end position="649"/>
    </location>
</feature>
<evidence type="ECO:0008006" key="5">
    <source>
        <dbReference type="Google" id="ProtNLM"/>
    </source>
</evidence>
<feature type="compositionally biased region" description="Acidic residues" evidence="1">
    <location>
        <begin position="799"/>
        <end position="810"/>
    </location>
</feature>
<dbReference type="HOGENOM" id="CLU_323668_0_0_1"/>
<proteinExistence type="predicted"/>
<feature type="region of interest" description="Disordered" evidence="1">
    <location>
        <begin position="521"/>
        <end position="544"/>
    </location>
</feature>
<accession>F4RXQ1</accession>
<organism evidence="4">
    <name type="scientific">Melampsora larici-populina (strain 98AG31 / pathotype 3-4-7)</name>
    <name type="common">Poplar leaf rust fungus</name>
    <dbReference type="NCBI Taxonomy" id="747676"/>
    <lineage>
        <taxon>Eukaryota</taxon>
        <taxon>Fungi</taxon>
        <taxon>Dikarya</taxon>
        <taxon>Basidiomycota</taxon>
        <taxon>Pucciniomycotina</taxon>
        <taxon>Pucciniomycetes</taxon>
        <taxon>Pucciniales</taxon>
        <taxon>Melampsoraceae</taxon>
        <taxon>Melampsora</taxon>
    </lineage>
</organism>
<dbReference type="VEuPathDB" id="FungiDB:MELLADRAFT_66053"/>
<feature type="compositionally biased region" description="Low complexity" evidence="1">
    <location>
        <begin position="631"/>
        <end position="643"/>
    </location>
</feature>
<dbReference type="AlphaFoldDB" id="F4RXQ1"/>
<name>F4RXQ1_MELLP</name>
<dbReference type="GeneID" id="18930546"/>
<dbReference type="InParanoid" id="F4RXQ1"/>
<protein>
    <recommendedName>
        <fullName evidence="5">Secreted protein</fullName>
    </recommendedName>
</protein>
<evidence type="ECO:0000313" key="3">
    <source>
        <dbReference type="EMBL" id="EGG02767.1"/>
    </source>
</evidence>
<dbReference type="KEGG" id="mlr:MELLADRAFT_66053"/>
<keyword evidence="4" id="KW-1185">Reference proteome</keyword>
<feature type="compositionally biased region" description="Polar residues" evidence="1">
    <location>
        <begin position="685"/>
        <end position="707"/>
    </location>
</feature>
<gene>
    <name evidence="3" type="ORF">MELLADRAFT_66053</name>
</gene>
<feature type="signal peptide" evidence="2">
    <location>
        <begin position="1"/>
        <end position="24"/>
    </location>
</feature>
<feature type="compositionally biased region" description="Polar residues" evidence="1">
    <location>
        <begin position="521"/>
        <end position="531"/>
    </location>
</feature>
<feature type="compositionally biased region" description="Basic and acidic residues" evidence="1">
    <location>
        <begin position="535"/>
        <end position="544"/>
    </location>
</feature>
<feature type="compositionally biased region" description="Basic residues" evidence="1">
    <location>
        <begin position="815"/>
        <end position="838"/>
    </location>
</feature>
<sequence>MKLYSSSYIQLSWLLLHWTTCTNSQPRAMQYVPEGRMKSVQEGAPINLSNPFISSAPDSEKTFQHQISTSTTDLSSNNVLRTSRQPKYLNLEKPYQRYSFTKERGHENQSSYSKIRNQENVSKVHPHQSKGHKVDECMEASHRAHPLVKSKENESCYQHLNYDTIPHQGHYTYYKPILNLPLPDFVLPNMVPVFYNPQDADDWAKAGATLTKLDPNLPQDSEYQPSSYTYSHPNVPISGSKVFRISSQNDHENTALPFKSNYADRQNNLYGGTLEHFNPRSWQIWVDVQKFWVQKWSLGPQAQGKTHDSISKQNGNISSKENTIFPEFSNIYQAKIQEQNRHLHTKALQNPESNLQEKRNPYQTTHIQGAKDTSTQILDLTKETDFPDISVLGNHHNMESPAPKYSSENDLLAQSHKTLGYKSQIKTEEDKKEGEDFRTNSLEKHTNNDDVKRPWASVAKASPRRLSFNHDSNSISTTSPDYKGKDLTTLENPSKKVANKGPPSKDAFALKKSGVVENHFTSEMTSSQSRTNKMRLPDQTDQTKEGYLKSLVKNDRNDHKQSKIQEFNSPDISSKDTIELSLSSGLESDGWLTYHTRNSRVKDTKISRETPQKGLKTEEKQLHGLEYLEQKPSNLLSKSSSSTSKKETNPWGIKVVERKSFADIDSNENKHNIEPVIGLLEEKNNASQNGKTHGQQSNGRNAQSSSSILKNKESLLGMTHEDVNNSHLKEKQKNEQLRSTLQNAKYELGDKLEAEETNTQKQIENNLIPDIGVGDFSTESPHRSHSTNNPDQNSPIEGGTEESSSEEEFEETIKSKAKTKGKKKSKKQKKKSIKKKEKVTKVLDFDKESPEELSPTIQSLSDLFKTVMKVLQYDKPKKLLPIKMTDQEFEQIY</sequence>